<dbReference type="PROSITE" id="PS50297">
    <property type="entry name" value="ANK_REP_REGION"/>
    <property type="match status" value="1"/>
</dbReference>
<dbReference type="AlphaFoldDB" id="A0A3N4JZK0"/>
<keyword evidence="5" id="KW-1185">Reference proteome</keyword>
<evidence type="ECO:0000313" key="4">
    <source>
        <dbReference type="EMBL" id="RPB03473.1"/>
    </source>
</evidence>
<sequence length="142" mass="15256">AVLTQSAKAVSTLIKCGVSATTKDFDDRTPLALAAMKGNKAMVEILLGAVGSERREVNSRDRALETPLHLAAKFGHGGVVELLLKNGDIHVNARNRNGTTPLGMAAKNNHEVQLAVIKVFLADGRVDTNLQDNRMRTPLYIA</sequence>
<accession>A0A3N4JZK0</accession>
<feature type="repeat" description="ANK" evidence="3">
    <location>
        <begin position="63"/>
        <end position="87"/>
    </location>
</feature>
<dbReference type="InterPro" id="IPR051637">
    <property type="entry name" value="Ank_repeat_dom-contain_49"/>
</dbReference>
<dbReference type="EMBL" id="ML120362">
    <property type="protein sequence ID" value="RPB03473.1"/>
    <property type="molecule type" value="Genomic_DNA"/>
</dbReference>
<gene>
    <name evidence="4" type="ORF">L873DRAFT_1607302</name>
</gene>
<feature type="non-terminal residue" evidence="4">
    <location>
        <position position="1"/>
    </location>
</feature>
<evidence type="ECO:0000256" key="1">
    <source>
        <dbReference type="ARBA" id="ARBA00022737"/>
    </source>
</evidence>
<dbReference type="Pfam" id="PF12796">
    <property type="entry name" value="Ank_2"/>
    <property type="match status" value="1"/>
</dbReference>
<dbReference type="PANTHER" id="PTHR24180:SF45">
    <property type="entry name" value="POLY [ADP-RIBOSE] POLYMERASE TANKYRASE"/>
    <property type="match status" value="1"/>
</dbReference>
<dbReference type="PROSITE" id="PS50088">
    <property type="entry name" value="ANK_REPEAT"/>
    <property type="match status" value="1"/>
</dbReference>
<evidence type="ECO:0000256" key="3">
    <source>
        <dbReference type="PROSITE-ProRule" id="PRU00023"/>
    </source>
</evidence>
<feature type="non-terminal residue" evidence="4">
    <location>
        <position position="142"/>
    </location>
</feature>
<dbReference type="OrthoDB" id="194358at2759"/>
<dbReference type="Proteomes" id="UP000276215">
    <property type="component" value="Unassembled WGS sequence"/>
</dbReference>
<evidence type="ECO:0000313" key="5">
    <source>
        <dbReference type="Proteomes" id="UP000276215"/>
    </source>
</evidence>
<protein>
    <submittedName>
        <fullName evidence="4">Ankyrin</fullName>
    </submittedName>
</protein>
<dbReference type="Gene3D" id="1.25.40.20">
    <property type="entry name" value="Ankyrin repeat-containing domain"/>
    <property type="match status" value="1"/>
</dbReference>
<dbReference type="Pfam" id="PF00023">
    <property type="entry name" value="Ank"/>
    <property type="match status" value="1"/>
</dbReference>
<organism evidence="4 5">
    <name type="scientific">Choiromyces venosus 120613-1</name>
    <dbReference type="NCBI Taxonomy" id="1336337"/>
    <lineage>
        <taxon>Eukaryota</taxon>
        <taxon>Fungi</taxon>
        <taxon>Dikarya</taxon>
        <taxon>Ascomycota</taxon>
        <taxon>Pezizomycotina</taxon>
        <taxon>Pezizomycetes</taxon>
        <taxon>Pezizales</taxon>
        <taxon>Tuberaceae</taxon>
        <taxon>Choiromyces</taxon>
    </lineage>
</organism>
<proteinExistence type="predicted"/>
<dbReference type="SMART" id="SM00248">
    <property type="entry name" value="ANK"/>
    <property type="match status" value="3"/>
</dbReference>
<dbReference type="InterPro" id="IPR002110">
    <property type="entry name" value="Ankyrin_rpt"/>
</dbReference>
<evidence type="ECO:0000256" key="2">
    <source>
        <dbReference type="ARBA" id="ARBA00023043"/>
    </source>
</evidence>
<reference evidence="4 5" key="1">
    <citation type="journal article" date="2018" name="Nat. Ecol. Evol.">
        <title>Pezizomycetes genomes reveal the molecular basis of ectomycorrhizal truffle lifestyle.</title>
        <authorList>
            <person name="Murat C."/>
            <person name="Payen T."/>
            <person name="Noel B."/>
            <person name="Kuo A."/>
            <person name="Morin E."/>
            <person name="Chen J."/>
            <person name="Kohler A."/>
            <person name="Krizsan K."/>
            <person name="Balestrini R."/>
            <person name="Da Silva C."/>
            <person name="Montanini B."/>
            <person name="Hainaut M."/>
            <person name="Levati E."/>
            <person name="Barry K.W."/>
            <person name="Belfiori B."/>
            <person name="Cichocki N."/>
            <person name="Clum A."/>
            <person name="Dockter R.B."/>
            <person name="Fauchery L."/>
            <person name="Guy J."/>
            <person name="Iotti M."/>
            <person name="Le Tacon F."/>
            <person name="Lindquist E.A."/>
            <person name="Lipzen A."/>
            <person name="Malagnac F."/>
            <person name="Mello A."/>
            <person name="Molinier V."/>
            <person name="Miyauchi S."/>
            <person name="Poulain J."/>
            <person name="Riccioni C."/>
            <person name="Rubini A."/>
            <person name="Sitrit Y."/>
            <person name="Splivallo R."/>
            <person name="Traeger S."/>
            <person name="Wang M."/>
            <person name="Zifcakova L."/>
            <person name="Wipf D."/>
            <person name="Zambonelli A."/>
            <person name="Paolocci F."/>
            <person name="Nowrousian M."/>
            <person name="Ottonello S."/>
            <person name="Baldrian P."/>
            <person name="Spatafora J.W."/>
            <person name="Henrissat B."/>
            <person name="Nagy L.G."/>
            <person name="Aury J.M."/>
            <person name="Wincker P."/>
            <person name="Grigoriev I.V."/>
            <person name="Bonfante P."/>
            <person name="Martin F.M."/>
        </authorList>
    </citation>
    <scope>NUCLEOTIDE SEQUENCE [LARGE SCALE GENOMIC DNA]</scope>
    <source>
        <strain evidence="4 5">120613-1</strain>
    </source>
</reference>
<keyword evidence="2 3" id="KW-0040">ANK repeat</keyword>
<keyword evidence="1" id="KW-0677">Repeat</keyword>
<dbReference type="STRING" id="1336337.A0A3N4JZK0"/>
<name>A0A3N4JZK0_9PEZI</name>
<dbReference type="PANTHER" id="PTHR24180">
    <property type="entry name" value="CYCLIN-DEPENDENT KINASE INHIBITOR 2C-RELATED"/>
    <property type="match status" value="1"/>
</dbReference>
<dbReference type="SUPFAM" id="SSF48403">
    <property type="entry name" value="Ankyrin repeat"/>
    <property type="match status" value="1"/>
</dbReference>
<dbReference type="InterPro" id="IPR036770">
    <property type="entry name" value="Ankyrin_rpt-contain_sf"/>
</dbReference>